<keyword evidence="3" id="KW-1185">Reference proteome</keyword>
<feature type="region of interest" description="Disordered" evidence="1">
    <location>
        <begin position="1"/>
        <end position="65"/>
    </location>
</feature>
<comment type="caution">
    <text evidence="2">The sequence shown here is derived from an EMBL/GenBank/DDBJ whole genome shotgun (WGS) entry which is preliminary data.</text>
</comment>
<organism evidence="2 3">
    <name type="scientific">Tenggerimyces flavus</name>
    <dbReference type="NCBI Taxonomy" id="1708749"/>
    <lineage>
        <taxon>Bacteria</taxon>
        <taxon>Bacillati</taxon>
        <taxon>Actinomycetota</taxon>
        <taxon>Actinomycetes</taxon>
        <taxon>Propionibacteriales</taxon>
        <taxon>Nocardioidaceae</taxon>
        <taxon>Tenggerimyces</taxon>
    </lineage>
</organism>
<feature type="compositionally biased region" description="Basic residues" evidence="1">
    <location>
        <begin position="53"/>
        <end position="65"/>
    </location>
</feature>
<feature type="compositionally biased region" description="Acidic residues" evidence="1">
    <location>
        <begin position="1"/>
        <end position="16"/>
    </location>
</feature>
<evidence type="ECO:0000313" key="3">
    <source>
        <dbReference type="Proteomes" id="UP001595699"/>
    </source>
</evidence>
<evidence type="ECO:0000256" key="1">
    <source>
        <dbReference type="SAM" id="MobiDB-lite"/>
    </source>
</evidence>
<name>A0ABV7Y8R7_9ACTN</name>
<dbReference type="Pfam" id="PF17227">
    <property type="entry name" value="DUF5302"/>
    <property type="match status" value="1"/>
</dbReference>
<feature type="compositionally biased region" description="Basic and acidic residues" evidence="1">
    <location>
        <begin position="17"/>
        <end position="27"/>
    </location>
</feature>
<gene>
    <name evidence="2" type="ORF">ACFOUW_09510</name>
</gene>
<dbReference type="InterPro" id="IPR035172">
    <property type="entry name" value="DUF5302"/>
</dbReference>
<reference evidence="3" key="1">
    <citation type="journal article" date="2019" name="Int. J. Syst. Evol. Microbiol.">
        <title>The Global Catalogue of Microorganisms (GCM) 10K type strain sequencing project: providing services to taxonomists for standard genome sequencing and annotation.</title>
        <authorList>
            <consortium name="The Broad Institute Genomics Platform"/>
            <consortium name="The Broad Institute Genome Sequencing Center for Infectious Disease"/>
            <person name="Wu L."/>
            <person name="Ma J."/>
        </authorList>
    </citation>
    <scope>NUCLEOTIDE SEQUENCE [LARGE SCALE GENOMIC DNA]</scope>
    <source>
        <strain evidence="3">CGMCC 4.7241</strain>
    </source>
</reference>
<protein>
    <submittedName>
        <fullName evidence="2">DUF5302 domain-containing protein</fullName>
    </submittedName>
</protein>
<evidence type="ECO:0000313" key="2">
    <source>
        <dbReference type="EMBL" id="MFC3761076.1"/>
    </source>
</evidence>
<dbReference type="EMBL" id="JBHRZH010000006">
    <property type="protein sequence ID" value="MFC3761076.1"/>
    <property type="molecule type" value="Genomic_DNA"/>
</dbReference>
<proteinExistence type="predicted"/>
<accession>A0ABV7Y8R7</accession>
<dbReference type="RefSeq" id="WP_205117297.1">
    <property type="nucleotide sequence ID" value="NZ_JAFBCM010000001.1"/>
</dbReference>
<dbReference type="Proteomes" id="UP001595699">
    <property type="component" value="Unassembled WGS sequence"/>
</dbReference>
<sequence>MSDETTSEETSETTGEDELHRKFREALQQKTGRGKQSGPVDAEDGKVVGHAAAAHKKRQFRRKSG</sequence>